<feature type="compositionally biased region" description="Polar residues" evidence="2">
    <location>
        <begin position="91"/>
        <end position="103"/>
    </location>
</feature>
<name>A0A9W6WEV4_CANBO</name>
<organism evidence="4 5">
    <name type="scientific">Candida boidinii</name>
    <name type="common">Yeast</name>
    <dbReference type="NCBI Taxonomy" id="5477"/>
    <lineage>
        <taxon>Eukaryota</taxon>
        <taxon>Fungi</taxon>
        <taxon>Dikarya</taxon>
        <taxon>Ascomycota</taxon>
        <taxon>Saccharomycotina</taxon>
        <taxon>Pichiomycetes</taxon>
        <taxon>Pichiales</taxon>
        <taxon>Pichiaceae</taxon>
        <taxon>Ogataea</taxon>
        <taxon>Ogataea/Candida clade</taxon>
    </lineage>
</organism>
<sequence>MSEASIKRTAIKEIKEILPLDDDTLVQMIDYAIDNLATRDAVTQHFINLLGESPASLNFITHFQQLKFGSPASSGSNGSKSIPSSPPPIETPNQVQSKKSSNPKVIKIVSGGGRNGASKIITKKIVKKGTNVWGSGSDNKTEQPKQQPQNRLAKNSSGASTSELLDLKPSTVSKQSISKKTAKKKLDNLKDLDSALLELEINDPNSTDFDDSHKIRRVCNCMATRHPLFEMFPNCLNCGKIICAKEGLQPCSYCGKPLLSNEERLQILSILKSEKEELEGKKAIAKSSEVTGKKKKNKITISMSSTGQNNFKIQEQLFNKIEKKRELEKVKLEKEKEEKEEVDKIQKELDYYASIKGKDEELIKAQERLDKLLNFQDNGVERTKIIDQASDFELPSSGGSTNLWASPLERALQLKRQQKVLRKQELSEKQRSGRGKKVMNMAIRDGKVILQERAITADEEVGDFSDDEEIQDLQNAIKDEKKIDDDIKAKNSWNYEKDKLKWEKPVYIPNGEEDVKSNDDDGNKENSPKEDDILSEVKPRMQFGSTDELENALFQIAF</sequence>
<feature type="region of interest" description="Disordered" evidence="2">
    <location>
        <begin position="70"/>
        <end position="111"/>
    </location>
</feature>
<dbReference type="InterPro" id="IPR039128">
    <property type="entry name" value="TRIP4-like"/>
</dbReference>
<dbReference type="GO" id="GO:0072344">
    <property type="term" value="P:rescue of stalled ribosome"/>
    <property type="evidence" value="ECO:0007669"/>
    <property type="project" value="InterPro"/>
</dbReference>
<feature type="coiled-coil region" evidence="1">
    <location>
        <begin position="318"/>
        <end position="347"/>
    </location>
</feature>
<keyword evidence="1" id="KW-0175">Coiled coil</keyword>
<evidence type="ECO:0000256" key="1">
    <source>
        <dbReference type="SAM" id="Coils"/>
    </source>
</evidence>
<comment type="caution">
    <text evidence="4">The sequence shown here is derived from an EMBL/GenBank/DDBJ whole genome shotgun (WGS) entry which is preliminary data.</text>
</comment>
<feature type="domain" description="TRIP4/RQT4 C2HC5-type zinc finger" evidence="3">
    <location>
        <begin position="216"/>
        <end position="267"/>
    </location>
</feature>
<dbReference type="GO" id="GO:0180022">
    <property type="term" value="C:RQC-trigger complex"/>
    <property type="evidence" value="ECO:0007669"/>
    <property type="project" value="InterPro"/>
</dbReference>
<dbReference type="AlphaFoldDB" id="A0A9W6WEV4"/>
<dbReference type="Pfam" id="PF06221">
    <property type="entry name" value="zf-C2HC5"/>
    <property type="match status" value="1"/>
</dbReference>
<evidence type="ECO:0000259" key="3">
    <source>
        <dbReference type="Pfam" id="PF06221"/>
    </source>
</evidence>
<feature type="compositionally biased region" description="Polar residues" evidence="2">
    <location>
        <begin position="132"/>
        <end position="163"/>
    </location>
</feature>
<feature type="compositionally biased region" description="Basic and acidic residues" evidence="2">
    <location>
        <begin position="513"/>
        <end position="537"/>
    </location>
</feature>
<dbReference type="GO" id="GO:0045893">
    <property type="term" value="P:positive regulation of DNA-templated transcription"/>
    <property type="evidence" value="ECO:0007669"/>
    <property type="project" value="TreeGrafter"/>
</dbReference>
<protein>
    <submittedName>
        <fullName evidence="4">Unnamed protein product</fullName>
    </submittedName>
</protein>
<evidence type="ECO:0000313" key="4">
    <source>
        <dbReference type="EMBL" id="GME67421.1"/>
    </source>
</evidence>
<keyword evidence="5" id="KW-1185">Reference proteome</keyword>
<dbReference type="InterPro" id="IPR009349">
    <property type="entry name" value="TRIP4/RQT4_C2HC5_Znf"/>
</dbReference>
<feature type="region of interest" description="Disordered" evidence="2">
    <location>
        <begin position="131"/>
        <end position="163"/>
    </location>
</feature>
<evidence type="ECO:0000256" key="2">
    <source>
        <dbReference type="SAM" id="MobiDB-lite"/>
    </source>
</evidence>
<evidence type="ECO:0000313" key="5">
    <source>
        <dbReference type="Proteomes" id="UP001165120"/>
    </source>
</evidence>
<reference evidence="4" key="1">
    <citation type="submission" date="2023-04" db="EMBL/GenBank/DDBJ databases">
        <title>Candida boidinii NBRC 10035.</title>
        <authorList>
            <person name="Ichikawa N."/>
            <person name="Sato H."/>
            <person name="Tonouchi N."/>
        </authorList>
    </citation>
    <scope>NUCLEOTIDE SEQUENCE</scope>
    <source>
        <strain evidence="4">NBRC 10035</strain>
    </source>
</reference>
<dbReference type="GO" id="GO:0005634">
    <property type="term" value="C:nucleus"/>
    <property type="evidence" value="ECO:0007669"/>
    <property type="project" value="InterPro"/>
</dbReference>
<gene>
    <name evidence="4" type="ORF">Cboi02_000084500</name>
</gene>
<feature type="compositionally biased region" description="Low complexity" evidence="2">
    <location>
        <begin position="70"/>
        <end position="83"/>
    </location>
</feature>
<feature type="region of interest" description="Disordered" evidence="2">
    <location>
        <begin position="506"/>
        <end position="537"/>
    </location>
</feature>
<accession>A0A9W6WEV4</accession>
<dbReference type="Proteomes" id="UP001165120">
    <property type="component" value="Unassembled WGS sequence"/>
</dbReference>
<dbReference type="GO" id="GO:0008270">
    <property type="term" value="F:zinc ion binding"/>
    <property type="evidence" value="ECO:0007669"/>
    <property type="project" value="InterPro"/>
</dbReference>
<dbReference type="PANTHER" id="PTHR12963:SF4">
    <property type="entry name" value="ACTIVATING SIGNAL COINTEGRATOR 1"/>
    <property type="match status" value="1"/>
</dbReference>
<dbReference type="EMBL" id="BSXN01000170">
    <property type="protein sequence ID" value="GME67421.1"/>
    <property type="molecule type" value="Genomic_DNA"/>
</dbReference>
<proteinExistence type="predicted"/>
<dbReference type="PANTHER" id="PTHR12963">
    <property type="entry name" value="THYROID RECEPTOR INTERACTING PROTEIN RELATED"/>
    <property type="match status" value="1"/>
</dbReference>